<dbReference type="PRINTS" id="PR00420">
    <property type="entry name" value="RNGMNOXGNASE"/>
</dbReference>
<dbReference type="Gene3D" id="3.50.50.60">
    <property type="entry name" value="FAD/NAD(P)-binding domain"/>
    <property type="match status" value="1"/>
</dbReference>
<evidence type="ECO:0000256" key="6">
    <source>
        <dbReference type="ARBA" id="ARBA00023002"/>
    </source>
</evidence>
<evidence type="ECO:0000256" key="3">
    <source>
        <dbReference type="ARBA" id="ARBA00007992"/>
    </source>
</evidence>
<reference evidence="8 9" key="1">
    <citation type="submission" date="2024-07" db="EMBL/GenBank/DDBJ databases">
        <title>Section-level genome sequencing and comparative genomics of Aspergillus sections Usti and Cavernicolus.</title>
        <authorList>
            <consortium name="Lawrence Berkeley National Laboratory"/>
            <person name="Nybo J.L."/>
            <person name="Vesth T.C."/>
            <person name="Theobald S."/>
            <person name="Frisvad J.C."/>
            <person name="Larsen T.O."/>
            <person name="Kjaerboelling I."/>
            <person name="Rothschild-Mancinelli K."/>
            <person name="Lyhne E.K."/>
            <person name="Kogle M.E."/>
            <person name="Barry K."/>
            <person name="Clum A."/>
            <person name="Na H."/>
            <person name="Ledsgaard L."/>
            <person name="Lin J."/>
            <person name="Lipzen A."/>
            <person name="Kuo A."/>
            <person name="Riley R."/>
            <person name="Mondo S."/>
            <person name="Labutti K."/>
            <person name="Haridas S."/>
            <person name="Pangalinan J."/>
            <person name="Salamov A.A."/>
            <person name="Simmons B.A."/>
            <person name="Magnuson J.K."/>
            <person name="Chen J."/>
            <person name="Drula E."/>
            <person name="Henrissat B."/>
            <person name="Wiebenga A."/>
            <person name="Lubbers R.J."/>
            <person name="Gomes A.C."/>
            <person name="Makela M.R."/>
            <person name="Stajich J."/>
            <person name="Grigoriev I.V."/>
            <person name="Mortensen U.H."/>
            <person name="De Vries R.P."/>
            <person name="Baker S.E."/>
            <person name="Andersen M.R."/>
        </authorList>
    </citation>
    <scope>NUCLEOTIDE SEQUENCE [LARGE SCALE GENOMIC DNA]</scope>
    <source>
        <strain evidence="8 9">CBS 123904</strain>
    </source>
</reference>
<protein>
    <recommendedName>
        <fullName evidence="10">FAD-binding domain-containing protein</fullName>
    </recommendedName>
</protein>
<proteinExistence type="inferred from homology"/>
<name>A0ABR4KUL8_9EURO</name>
<organism evidence="8 9">
    <name type="scientific">Aspergillus pseudoustus</name>
    <dbReference type="NCBI Taxonomy" id="1810923"/>
    <lineage>
        <taxon>Eukaryota</taxon>
        <taxon>Fungi</taxon>
        <taxon>Dikarya</taxon>
        <taxon>Ascomycota</taxon>
        <taxon>Pezizomycotina</taxon>
        <taxon>Eurotiomycetes</taxon>
        <taxon>Eurotiomycetidae</taxon>
        <taxon>Eurotiales</taxon>
        <taxon>Aspergillaceae</taxon>
        <taxon>Aspergillus</taxon>
        <taxon>Aspergillus subgen. Nidulantes</taxon>
    </lineage>
</organism>
<keyword evidence="9" id="KW-1185">Reference proteome</keyword>
<dbReference type="PANTHER" id="PTHR47178:SF4">
    <property type="entry name" value="FAD-DEPENDENT MONOOXYGENASE APTC"/>
    <property type="match status" value="1"/>
</dbReference>
<comment type="similarity">
    <text evidence="3">Belongs to the paxM FAD-dependent monooxygenase family.</text>
</comment>
<evidence type="ECO:0008006" key="10">
    <source>
        <dbReference type="Google" id="ProtNLM"/>
    </source>
</evidence>
<keyword evidence="7" id="KW-0503">Monooxygenase</keyword>
<evidence type="ECO:0000256" key="7">
    <source>
        <dbReference type="ARBA" id="ARBA00023033"/>
    </source>
</evidence>
<keyword evidence="5" id="KW-0274">FAD</keyword>
<dbReference type="Proteomes" id="UP001610446">
    <property type="component" value="Unassembled WGS sequence"/>
</dbReference>
<keyword evidence="4" id="KW-0285">Flavoprotein</keyword>
<evidence type="ECO:0000256" key="4">
    <source>
        <dbReference type="ARBA" id="ARBA00022630"/>
    </source>
</evidence>
<keyword evidence="6" id="KW-0560">Oxidoreductase</keyword>
<gene>
    <name evidence="8" type="ORF">BJY01DRAFT_242895</name>
</gene>
<comment type="caution">
    <text evidence="8">The sequence shown here is derived from an EMBL/GenBank/DDBJ whole genome shotgun (WGS) entry which is preliminary data.</text>
</comment>
<evidence type="ECO:0000313" key="9">
    <source>
        <dbReference type="Proteomes" id="UP001610446"/>
    </source>
</evidence>
<evidence type="ECO:0000256" key="2">
    <source>
        <dbReference type="ARBA" id="ARBA00005179"/>
    </source>
</evidence>
<dbReference type="SUPFAM" id="SSF51905">
    <property type="entry name" value="FAD/NAD(P)-binding domain"/>
    <property type="match status" value="1"/>
</dbReference>
<dbReference type="EMBL" id="JBFXLU010000008">
    <property type="protein sequence ID" value="KAL2855956.1"/>
    <property type="molecule type" value="Genomic_DNA"/>
</dbReference>
<dbReference type="PROSITE" id="PS51257">
    <property type="entry name" value="PROKAR_LIPOPROTEIN"/>
    <property type="match status" value="1"/>
</dbReference>
<evidence type="ECO:0000313" key="8">
    <source>
        <dbReference type="EMBL" id="KAL2855956.1"/>
    </source>
</evidence>
<dbReference type="InterPro" id="IPR036188">
    <property type="entry name" value="FAD/NAD-bd_sf"/>
</dbReference>
<accession>A0ABR4KUL8</accession>
<sequence length="430" mass="47850">MTRNHNTPSLPVLIIGAGLSGLTTACLLTNSGIPNIVFEASGPDRSQGFAISLREWGYEKLLSALGCLPLKSLMWGAAPDREIRGTGYIDQIMWDNATGEKLFVPDQDQAAEQKIARVNRNALRRWIADCAEEELDVRYGHRLKRVKGCLGDMTVEFENGTVYRGAMVVAADGVNSTVRSQILPNIIPETVPAILYHGEFELPRSDFDRLFRPLCGDSNILAGIGDGFNTPFAVCNMTKANVHMDWSYSRPVSSSGDKDPLYRPNLSAEEAKQLPVELLEELASRKLAEPWSLFLDREAIQDHRVFHWAVRCVFVTLEEMRRAAGQGVVFVGDSWHAMPIFGGEGGNHALVDGVELAAAVAAAGPRDLEKAIICYYDQAWKRSQDAVRRSKQRFYALHQPMAHWREIQEKRKNLIACRICTPSTVESYSS</sequence>
<evidence type="ECO:0000256" key="1">
    <source>
        <dbReference type="ARBA" id="ARBA00001974"/>
    </source>
</evidence>
<dbReference type="PANTHER" id="PTHR47178">
    <property type="entry name" value="MONOOXYGENASE, FAD-BINDING"/>
    <property type="match status" value="1"/>
</dbReference>
<comment type="cofactor">
    <cofactor evidence="1">
        <name>FAD</name>
        <dbReference type="ChEBI" id="CHEBI:57692"/>
    </cofactor>
</comment>
<evidence type="ECO:0000256" key="5">
    <source>
        <dbReference type="ARBA" id="ARBA00022827"/>
    </source>
</evidence>
<comment type="pathway">
    <text evidence="2">Secondary metabolite biosynthesis.</text>
</comment>